<comment type="subcellular location">
    <subcellularLocation>
        <location evidence="1">Virion</location>
    </subcellularLocation>
</comment>
<reference evidence="5" key="1">
    <citation type="submission" date="2020-05" db="EMBL/GenBank/DDBJ databases">
        <title>Identification and genome sequencing of RNA viruses in eucalyptus snout beetle Gonipterus spp. (Coleoptera: Curculionidae).</title>
        <authorList>
            <person name="da Silva L.A."/>
        </authorList>
    </citation>
    <scope>NUCLEOTIDE SEQUENCE</scope>
    <source>
        <strain evidence="5">SP1</strain>
    </source>
</reference>
<proteinExistence type="predicted"/>
<dbReference type="SUPFAM" id="SSF88633">
    <property type="entry name" value="Positive stranded ssRNA viruses"/>
    <property type="match status" value="1"/>
</dbReference>
<evidence type="ECO:0000256" key="1">
    <source>
        <dbReference type="ARBA" id="ARBA00004328"/>
    </source>
</evidence>
<organism evidence="5">
    <name type="scientific">Gonipterus platensis Macula-Like virus</name>
    <dbReference type="NCBI Taxonomy" id="2849064"/>
    <lineage>
        <taxon>Viruses</taxon>
        <taxon>Riboviria</taxon>
        <taxon>Orthornavirae</taxon>
        <taxon>Kitrinoviricota</taxon>
        <taxon>Alsuviricetes</taxon>
        <taxon>Tymovirales</taxon>
        <taxon>Tymoviridae</taxon>
    </lineage>
</organism>
<evidence type="ECO:0000256" key="3">
    <source>
        <dbReference type="ARBA" id="ARBA00022844"/>
    </source>
</evidence>
<name>A0A8F2Z0X2_9VIRU</name>
<feature type="domain" description="Tymovirus coat protein" evidence="4">
    <location>
        <begin position="36"/>
        <end position="194"/>
    </location>
</feature>
<dbReference type="Pfam" id="PF00983">
    <property type="entry name" value="Tymo_coat"/>
    <property type="match status" value="1"/>
</dbReference>
<dbReference type="InterPro" id="IPR029053">
    <property type="entry name" value="Viral_coat"/>
</dbReference>
<keyword evidence="3" id="KW-0946">Virion</keyword>
<evidence type="ECO:0000256" key="2">
    <source>
        <dbReference type="ARBA" id="ARBA00022561"/>
    </source>
</evidence>
<evidence type="ECO:0000313" key="5">
    <source>
        <dbReference type="EMBL" id="QWX94185.1"/>
    </source>
</evidence>
<protein>
    <submittedName>
        <fullName evidence="5">Capsid protein</fullName>
    </submittedName>
</protein>
<dbReference type="GO" id="GO:0005198">
    <property type="term" value="F:structural molecule activity"/>
    <property type="evidence" value="ECO:0007669"/>
    <property type="project" value="InterPro"/>
</dbReference>
<dbReference type="InterPro" id="IPR000574">
    <property type="entry name" value="Tymo_coat"/>
</dbReference>
<dbReference type="GO" id="GO:0019028">
    <property type="term" value="C:viral capsid"/>
    <property type="evidence" value="ECO:0007669"/>
    <property type="project" value="UniProtKB-KW"/>
</dbReference>
<sequence length="202" mass="21596">MSTSDNVQLSTQPLPLMEMPKGSPLTSLFSGQLGSGIELPFQFVIYNHNGSAKYLTQSITSFKGVQNLLLHGRLCTLKELECVVAPTFQATKYATTIDVSWTSNDVVPNMNNILNYPSSSRITIGGPLAFGPSIVTCPFGYINPVIKAPLAFTDFPRLSVSCLENPTARKEAPDSVLASILVRGVVHVAHPASALSEASTLA</sequence>
<evidence type="ECO:0000259" key="4">
    <source>
        <dbReference type="Pfam" id="PF00983"/>
    </source>
</evidence>
<dbReference type="EMBL" id="MT435496">
    <property type="protein sequence ID" value="QWX94185.1"/>
    <property type="molecule type" value="Genomic_RNA"/>
</dbReference>
<dbReference type="Gene3D" id="2.60.120.20">
    <property type="match status" value="1"/>
</dbReference>
<keyword evidence="2" id="KW-0167">Capsid protein</keyword>
<accession>A0A8F2Z0X2</accession>